<dbReference type="PANTHER" id="PTHR34069">
    <property type="entry name" value="3-OXOACYL-[ACYL-CARRIER-PROTEIN] SYNTHASE 3"/>
    <property type="match status" value="1"/>
</dbReference>
<keyword evidence="4" id="KW-0012">Acyltransferase</keyword>
<dbReference type="InterPro" id="IPR016039">
    <property type="entry name" value="Thiolase-like"/>
</dbReference>
<dbReference type="EMBL" id="QXHD01000003">
    <property type="protein sequence ID" value="NEZ54404.1"/>
    <property type="molecule type" value="Genomic_DNA"/>
</dbReference>
<feature type="domain" description="Carrier" evidence="5">
    <location>
        <begin position="409"/>
        <end position="485"/>
    </location>
</feature>
<evidence type="ECO:0000256" key="3">
    <source>
        <dbReference type="ARBA" id="ARBA00022679"/>
    </source>
</evidence>
<name>A0A6M0RDP4_9CYAN</name>
<comment type="caution">
    <text evidence="6">The sequence shown here is derived from an EMBL/GenBank/DDBJ whole genome shotgun (WGS) entry which is preliminary data.</text>
</comment>
<reference evidence="6 7" key="1">
    <citation type="journal article" date="2020" name="Microb. Ecol.">
        <title>Ecogenomics of the Marine Benthic Filamentous Cyanobacterium Adonisia.</title>
        <authorList>
            <person name="Walter J.M."/>
            <person name="Coutinho F.H."/>
            <person name="Leomil L."/>
            <person name="Hargreaves P.I."/>
            <person name="Campeao M.E."/>
            <person name="Vieira V.V."/>
            <person name="Silva B.S."/>
            <person name="Fistarol G.O."/>
            <person name="Salomon P.S."/>
            <person name="Sawabe T."/>
            <person name="Mino S."/>
            <person name="Hosokawa M."/>
            <person name="Miyashita H."/>
            <person name="Maruyama F."/>
            <person name="van Verk M.C."/>
            <person name="Dutilh B.E."/>
            <person name="Thompson C.C."/>
            <person name="Thompson F.L."/>
        </authorList>
    </citation>
    <scope>NUCLEOTIDE SEQUENCE [LARGE SCALE GENOMIC DNA]</scope>
    <source>
        <strain evidence="6 7">CCMR0081</strain>
    </source>
</reference>
<protein>
    <submittedName>
        <fullName evidence="6">3-oxoacyl-ACP synthase</fullName>
    </submittedName>
</protein>
<dbReference type="InterPro" id="IPR036736">
    <property type="entry name" value="ACP-like_sf"/>
</dbReference>
<dbReference type="Proteomes" id="UP000481033">
    <property type="component" value="Unassembled WGS sequence"/>
</dbReference>
<accession>A0A6M0RDP4</accession>
<dbReference type="AlphaFoldDB" id="A0A6M0RDP4"/>
<dbReference type="RefSeq" id="WP_163695974.1">
    <property type="nucleotide sequence ID" value="NZ_QXHD01000003.1"/>
</dbReference>
<keyword evidence="7" id="KW-1185">Reference proteome</keyword>
<dbReference type="GO" id="GO:0031177">
    <property type="term" value="F:phosphopantetheine binding"/>
    <property type="evidence" value="ECO:0007669"/>
    <property type="project" value="InterPro"/>
</dbReference>
<dbReference type="SUPFAM" id="SSF47336">
    <property type="entry name" value="ACP-like"/>
    <property type="match status" value="1"/>
</dbReference>
<keyword evidence="1" id="KW-0596">Phosphopantetheine</keyword>
<dbReference type="Pfam" id="PF08545">
    <property type="entry name" value="ACP_syn_III"/>
    <property type="match status" value="1"/>
</dbReference>
<evidence type="ECO:0000256" key="2">
    <source>
        <dbReference type="ARBA" id="ARBA00022553"/>
    </source>
</evidence>
<dbReference type="PANTHER" id="PTHR34069:SF2">
    <property type="entry name" value="BETA-KETOACYL-[ACYL-CARRIER-PROTEIN] SYNTHASE III"/>
    <property type="match status" value="1"/>
</dbReference>
<evidence type="ECO:0000256" key="4">
    <source>
        <dbReference type="ARBA" id="ARBA00023315"/>
    </source>
</evidence>
<evidence type="ECO:0000313" key="6">
    <source>
        <dbReference type="EMBL" id="NEZ54404.1"/>
    </source>
</evidence>
<keyword evidence="2" id="KW-0597">Phosphoprotein</keyword>
<dbReference type="GO" id="GO:0044550">
    <property type="term" value="P:secondary metabolite biosynthetic process"/>
    <property type="evidence" value="ECO:0007669"/>
    <property type="project" value="TreeGrafter"/>
</dbReference>
<evidence type="ECO:0000313" key="7">
    <source>
        <dbReference type="Proteomes" id="UP000481033"/>
    </source>
</evidence>
<dbReference type="GO" id="GO:0004315">
    <property type="term" value="F:3-oxoacyl-[acyl-carrier-protein] synthase activity"/>
    <property type="evidence" value="ECO:0007669"/>
    <property type="project" value="InterPro"/>
</dbReference>
<gene>
    <name evidence="6" type="ORF">DXZ20_01555</name>
</gene>
<dbReference type="InterPro" id="IPR013751">
    <property type="entry name" value="ACP_syn_III_N"/>
</dbReference>
<keyword evidence="3" id="KW-0808">Transferase</keyword>
<dbReference type="Gene3D" id="3.40.47.10">
    <property type="match status" value="1"/>
</dbReference>
<dbReference type="InterPro" id="IPR013747">
    <property type="entry name" value="ACP_syn_III_C"/>
</dbReference>
<dbReference type="Gene3D" id="1.10.1200.10">
    <property type="entry name" value="ACP-like"/>
    <property type="match status" value="1"/>
</dbReference>
<dbReference type="SUPFAM" id="SSF53901">
    <property type="entry name" value="Thiolase-like"/>
    <property type="match status" value="1"/>
</dbReference>
<dbReference type="PROSITE" id="PS50075">
    <property type="entry name" value="CARRIER"/>
    <property type="match status" value="1"/>
</dbReference>
<sequence>MTVYQSGISSLAVSFPKTIRTNDYWRQQYPELIPQPRDRRVRKSIQENPTLNNLDIWSRAVAPYLSDPFRGNVERRVIDEHESSLMLECAAAKAALDASKLASNQIDLIVVSSLFSKGAGGGNAVALANQLGLSVPAWNLDSTCSGALIALQNACALVQTGEYAKVLVVASHLGSHAVEPSDTLAWSMGDGAGAFVVEALKLGQGLLGSKVVNTASTCGAYIHELVIDQAGNPRYLTRTGENMSMLAATAVDFVHDCCTEAIKAAGVTLEQIDYFAFSTPTPWYSQVCARALGINSERVINLYPRYANIGPVYPIANLYHGVLDGKICENDLVLVYSNGAGATAAAMVIRWGCTALGPAPAPPIQVVVEQEKPEHLQQCAPQPVSLISGKKEAQVHPYREKILAAESKAQRPLLETYLLEILRELLQHPDLHLESDESLRYLVDSLMALEIKRRIEFDLGIQVPIAKLFQNDEITLLAGFILNQLIVNNLTTQSSSSDAEEDLQEIIL</sequence>
<dbReference type="InterPro" id="IPR009081">
    <property type="entry name" value="PP-bd_ACP"/>
</dbReference>
<organism evidence="6 7">
    <name type="scientific">Adonisia turfae CCMR0081</name>
    <dbReference type="NCBI Taxonomy" id="2292702"/>
    <lineage>
        <taxon>Bacteria</taxon>
        <taxon>Bacillati</taxon>
        <taxon>Cyanobacteriota</taxon>
        <taxon>Adonisia</taxon>
        <taxon>Adonisia turfae</taxon>
    </lineage>
</organism>
<evidence type="ECO:0000256" key="1">
    <source>
        <dbReference type="ARBA" id="ARBA00022450"/>
    </source>
</evidence>
<dbReference type="Pfam" id="PF08541">
    <property type="entry name" value="ACP_syn_III_C"/>
    <property type="match status" value="1"/>
</dbReference>
<proteinExistence type="predicted"/>
<dbReference type="Pfam" id="PF00550">
    <property type="entry name" value="PP-binding"/>
    <property type="match status" value="1"/>
</dbReference>
<dbReference type="InterPro" id="IPR020806">
    <property type="entry name" value="PKS_PP-bd"/>
</dbReference>
<dbReference type="SMART" id="SM00823">
    <property type="entry name" value="PKS_PP"/>
    <property type="match status" value="1"/>
</dbReference>
<evidence type="ECO:0000259" key="5">
    <source>
        <dbReference type="PROSITE" id="PS50075"/>
    </source>
</evidence>
<dbReference type="GO" id="GO:0006633">
    <property type="term" value="P:fatty acid biosynthetic process"/>
    <property type="evidence" value="ECO:0007669"/>
    <property type="project" value="InterPro"/>
</dbReference>